<dbReference type="Proteomes" id="UP000178953">
    <property type="component" value="Unassembled WGS sequence"/>
</dbReference>
<evidence type="ECO:0000313" key="1">
    <source>
        <dbReference type="EMBL" id="OFJ50369.1"/>
    </source>
</evidence>
<gene>
    <name evidence="1" type="ORF">BEL07_28615</name>
</gene>
<keyword evidence="2" id="KW-1185">Reference proteome</keyword>
<accession>A0A1E8PXG9</accession>
<name>A0A1E8PXG9_9MYCO</name>
<evidence type="ECO:0008006" key="3">
    <source>
        <dbReference type="Google" id="ProtNLM"/>
    </source>
</evidence>
<proteinExistence type="predicted"/>
<sequence length="341" mass="38724">MKFRRRHCLDLGDLICGNLGSDNPGPDQQPKYFPYRSSYYLTEFFEELGTEWIHDGSTRNWWVADRIEEILDQPHEGPAHPPELFCRLIDQLMNTRDAQNESSDRVHALAQLNAVLSKEGFKAFYGEDSHCYLRHVGSDTVTVLQVNPHRPLSALENQRRSALVSYLDSCSEDQLIESILLPLFRQLGFHRITAAGHKDKALEYGKDIWMRYTLPTQHRIYFGIQAKKGKLDAAGVTKASNANIAEIHNQVLMMLAHEIFDPEHNKRVLVDHAFIIAGGEITKAARNWIGNALDASKRSQIMFIDRDDILNLYVVTNLPLPDDALVASDDPWTSGSDDPPF</sequence>
<dbReference type="RefSeq" id="WP_070356401.1">
    <property type="nucleotide sequence ID" value="NZ_MCHX01000138.1"/>
</dbReference>
<evidence type="ECO:0000313" key="2">
    <source>
        <dbReference type="Proteomes" id="UP000178953"/>
    </source>
</evidence>
<protein>
    <recommendedName>
        <fullName evidence="3">Restriction endonuclease</fullName>
    </recommendedName>
</protein>
<comment type="caution">
    <text evidence="1">The sequence shown here is derived from an EMBL/GenBank/DDBJ whole genome shotgun (WGS) entry which is preliminary data.</text>
</comment>
<dbReference type="EMBL" id="MCHX01000138">
    <property type="protein sequence ID" value="OFJ50369.1"/>
    <property type="molecule type" value="Genomic_DNA"/>
</dbReference>
<reference evidence="1 2" key="1">
    <citation type="submission" date="2016-09" db="EMBL/GenBank/DDBJ databases">
        <title>genome sequence of Mycobacterium sp. 739 SCH.</title>
        <authorList>
            <person name="Greninger A.L."/>
            <person name="Qin X."/>
            <person name="Jerome K."/>
            <person name="Vora S."/>
            <person name="Quinn K."/>
        </authorList>
    </citation>
    <scope>NUCLEOTIDE SEQUENCE [LARGE SCALE GENOMIC DNA]</scope>
    <source>
        <strain evidence="1 2">SCH</strain>
    </source>
</reference>
<organism evidence="1 2">
    <name type="scientific">Mycolicibacterium grossiae</name>
    <dbReference type="NCBI Taxonomy" id="1552759"/>
    <lineage>
        <taxon>Bacteria</taxon>
        <taxon>Bacillati</taxon>
        <taxon>Actinomycetota</taxon>
        <taxon>Actinomycetes</taxon>
        <taxon>Mycobacteriales</taxon>
        <taxon>Mycobacteriaceae</taxon>
        <taxon>Mycolicibacterium</taxon>
    </lineage>
</organism>
<dbReference type="AlphaFoldDB" id="A0A1E8PXG9"/>